<sequence>MNFELTFEDKESLIEIPGERKHKADADTFNEIKEKHNALVPEVLLKNGYEGTAQDLKNEIDNINFDGVKVYDTLAAAQAVSPTPADYTGFSVNPNTDPNNAGQYYYLASEQDGVKFYRDFALTQSDIVIDLSPNLAKDSYLIYDEFIASNGQKFAGAGWVMLKIPVTNNQDYTFGNFNIDSAGYSAFYNDSDQLVQYAGSHTNATLPKTVNASSVNAKWLYIDIARPSNSEVDYNRVIVNEGNTLIDYVEPIDYIESIGGNKVKSGGIEDGTDASLGALTVQALTLDIPQGAGTPPPQVEIGDAWIDTSNDNAIKVRIV</sequence>
<proteinExistence type="predicted"/>
<dbReference type="AlphaFoldDB" id="A0A090Q1B9"/>
<protein>
    <submittedName>
        <fullName evidence="1">Uncharacterized protein</fullName>
    </submittedName>
</protein>
<comment type="caution">
    <text evidence="1">The sequence shown here is derived from an EMBL/GenBank/DDBJ whole genome shotgun (WGS) entry which is preliminary data.</text>
</comment>
<dbReference type="RefSeq" id="WP_042278347.1">
    <property type="nucleotide sequence ID" value="NZ_BBML01000003.1"/>
</dbReference>
<evidence type="ECO:0000313" key="2">
    <source>
        <dbReference type="Proteomes" id="UP000029221"/>
    </source>
</evidence>
<accession>A0A090Q1B9</accession>
<dbReference type="eggNOG" id="ENOG502ZXHT">
    <property type="taxonomic scope" value="Bacteria"/>
</dbReference>
<dbReference type="EMBL" id="BBML01000003">
    <property type="protein sequence ID" value="GAK96835.1"/>
    <property type="molecule type" value="Genomic_DNA"/>
</dbReference>
<gene>
    <name evidence="1" type="ORF">JCM19294_1144</name>
</gene>
<reference evidence="1" key="1">
    <citation type="journal article" date="2014" name="Genome Announc.">
        <title>Draft Genome Sequences of Marine Flavobacterium Nonlabens Strains NR17, NR24, NR27, NR32, NR33, and Ara13.</title>
        <authorList>
            <person name="Nakanishi M."/>
            <person name="Meirelles P."/>
            <person name="Suzuki R."/>
            <person name="Takatani N."/>
            <person name="Mino S."/>
            <person name="Suda W."/>
            <person name="Oshima K."/>
            <person name="Hattori M."/>
            <person name="Ohkuma M."/>
            <person name="Hosokawa M."/>
            <person name="Miyashita K."/>
            <person name="Thompson F.L."/>
            <person name="Niwa A."/>
            <person name="Sawabe T."/>
            <person name="Sawabe T."/>
        </authorList>
    </citation>
    <scope>NUCLEOTIDE SEQUENCE [LARGE SCALE GENOMIC DNA]</scope>
    <source>
        <strain evidence="1">JCM 19294</strain>
    </source>
</reference>
<organism evidence="1 2">
    <name type="scientific">Nonlabens tegetincola</name>
    <dbReference type="NCBI Taxonomy" id="323273"/>
    <lineage>
        <taxon>Bacteria</taxon>
        <taxon>Pseudomonadati</taxon>
        <taxon>Bacteroidota</taxon>
        <taxon>Flavobacteriia</taxon>
        <taxon>Flavobacteriales</taxon>
        <taxon>Flavobacteriaceae</taxon>
        <taxon>Nonlabens</taxon>
    </lineage>
</organism>
<evidence type="ECO:0000313" key="1">
    <source>
        <dbReference type="EMBL" id="GAK96835.1"/>
    </source>
</evidence>
<dbReference type="Proteomes" id="UP000029221">
    <property type="component" value="Unassembled WGS sequence"/>
</dbReference>
<name>A0A090Q1B9_9FLAO</name>
<keyword evidence="2" id="KW-1185">Reference proteome</keyword>